<protein>
    <recommendedName>
        <fullName evidence="4">Peptidase C39-like domain-containing protein</fullName>
    </recommendedName>
</protein>
<reference evidence="1" key="1">
    <citation type="submission" date="2021-05" db="EMBL/GenBank/DDBJ databases">
        <title>Novel Bacillus species.</title>
        <authorList>
            <person name="Liu G."/>
        </authorList>
    </citation>
    <scope>NUCLEOTIDE SEQUENCE</scope>
    <source>
        <strain evidence="1 3">FJAT-50051</strain>
    </source>
</reference>
<comment type="caution">
    <text evidence="1">The sequence shown here is derived from an EMBL/GenBank/DDBJ whole genome shotgun (WGS) entry which is preliminary data.</text>
</comment>
<evidence type="ECO:0000313" key="3">
    <source>
        <dbReference type="Proteomes" id="UP000677265"/>
    </source>
</evidence>
<organism evidence="1">
    <name type="scientific">Neobacillus citreus</name>
    <dbReference type="NCBI Taxonomy" id="2833578"/>
    <lineage>
        <taxon>Bacteria</taxon>
        <taxon>Bacillati</taxon>
        <taxon>Bacillota</taxon>
        <taxon>Bacilli</taxon>
        <taxon>Bacillales</taxon>
        <taxon>Bacillaceae</taxon>
        <taxon>Neobacillus</taxon>
    </lineage>
</organism>
<sequence length="236" mass="26498">MMPNLSEFRPSTAGFKFGNSFPHVPLKKFDIMGRQITIGNASYGLCGGMVFAVMDYFEANMPLPSNQAAPSAGPLFDFIVNRQINSLNLPLGFIKYLYLMNPVLPDDETMASKIGAAPHGRSWRMIINEWPRIKNDLDHGKLSPLGLVRVKSLNPFQFGKNHQVLAYGYHLNKNDLSINIYDPNYPNDDHVTISLNIENPASATTVVHSKSSGPIYSFFRTDYKFKRPVDKGRIDN</sequence>
<dbReference type="RefSeq" id="WP_213145985.1">
    <property type="nucleotide sequence ID" value="NZ_JAGYPE020000003.1"/>
</dbReference>
<evidence type="ECO:0000313" key="1">
    <source>
        <dbReference type="EMBL" id="MBS4186200.1"/>
    </source>
</evidence>
<evidence type="ECO:0008006" key="4">
    <source>
        <dbReference type="Google" id="ProtNLM"/>
    </source>
</evidence>
<accession>A0A942T694</accession>
<dbReference type="AlphaFoldDB" id="A0A942T694"/>
<dbReference type="EMBL" id="JAGYPE010000006">
    <property type="protein sequence ID" value="MBS4186200.1"/>
    <property type="molecule type" value="Genomic_DNA"/>
</dbReference>
<keyword evidence="3" id="KW-1185">Reference proteome</keyword>
<dbReference type="Proteomes" id="UP000677265">
    <property type="component" value="Unassembled WGS sequence"/>
</dbReference>
<name>A0A942T694_9BACI</name>
<dbReference type="EMBL" id="JAGYPE020000003">
    <property type="protein sequence ID" value="MCH6264573.1"/>
    <property type="molecule type" value="Genomic_DNA"/>
</dbReference>
<evidence type="ECO:0000313" key="2">
    <source>
        <dbReference type="EMBL" id="MCH6264573.1"/>
    </source>
</evidence>
<gene>
    <name evidence="2" type="ORF">KHB02_003400</name>
    <name evidence="1" type="ORF">KHB02_32925</name>
</gene>
<proteinExistence type="predicted"/>